<dbReference type="EMBL" id="CP121194">
    <property type="protein sequence ID" value="XBH09091.1"/>
    <property type="molecule type" value="Genomic_DNA"/>
</dbReference>
<dbReference type="GO" id="GO:0005737">
    <property type="term" value="C:cytoplasm"/>
    <property type="evidence" value="ECO:0007669"/>
    <property type="project" value="UniProtKB-SubCell"/>
</dbReference>
<keyword evidence="7 9" id="KW-0413">Isomerase</keyword>
<comment type="catalytic activity">
    <reaction evidence="1 9">
        <text>[protein]-peptidylproline (omega=180) = [protein]-peptidylproline (omega=0)</text>
        <dbReference type="Rhea" id="RHEA:16237"/>
        <dbReference type="Rhea" id="RHEA-COMP:10747"/>
        <dbReference type="Rhea" id="RHEA-COMP:10748"/>
        <dbReference type="ChEBI" id="CHEBI:83833"/>
        <dbReference type="ChEBI" id="CHEBI:83834"/>
        <dbReference type="EC" id="5.2.1.8"/>
    </reaction>
</comment>
<feature type="region of interest" description="Disordered" evidence="10">
    <location>
        <begin position="1"/>
        <end position="51"/>
    </location>
</feature>
<feature type="domain" description="Trigger factor ribosome-binding bacterial" evidence="12">
    <location>
        <begin position="45"/>
        <end position="179"/>
    </location>
</feature>
<evidence type="ECO:0000259" key="12">
    <source>
        <dbReference type="Pfam" id="PF05697"/>
    </source>
</evidence>
<dbReference type="GO" id="GO:0051083">
    <property type="term" value="P:'de novo' cotranslational protein folding"/>
    <property type="evidence" value="ECO:0007669"/>
    <property type="project" value="TreeGrafter"/>
</dbReference>
<dbReference type="EC" id="5.2.1.8" evidence="3 9"/>
<dbReference type="SUPFAM" id="SSF102735">
    <property type="entry name" value="Trigger factor ribosome-binding domain"/>
    <property type="match status" value="1"/>
</dbReference>
<dbReference type="GO" id="GO:0051301">
    <property type="term" value="P:cell division"/>
    <property type="evidence" value="ECO:0007669"/>
    <property type="project" value="UniProtKB-KW"/>
</dbReference>
<keyword evidence="9" id="KW-0131">Cell cycle</keyword>
<dbReference type="Pfam" id="PF00254">
    <property type="entry name" value="FKBP_C"/>
    <property type="match status" value="1"/>
</dbReference>
<organism evidence="14">
    <name type="scientific">Edaphobacter paludis</name>
    <dbReference type="NCBI Taxonomy" id="3035702"/>
    <lineage>
        <taxon>Bacteria</taxon>
        <taxon>Pseudomonadati</taxon>
        <taxon>Acidobacteriota</taxon>
        <taxon>Terriglobia</taxon>
        <taxon>Terriglobales</taxon>
        <taxon>Acidobacteriaceae</taxon>
        <taxon>Edaphobacter</taxon>
    </lineage>
</organism>
<dbReference type="Pfam" id="PF05697">
    <property type="entry name" value="Trigger_N"/>
    <property type="match status" value="1"/>
</dbReference>
<dbReference type="HAMAP" id="MF_00303">
    <property type="entry name" value="Trigger_factor_Tig"/>
    <property type="match status" value="1"/>
</dbReference>
<evidence type="ECO:0000256" key="10">
    <source>
        <dbReference type="SAM" id="MobiDB-lite"/>
    </source>
</evidence>
<dbReference type="AlphaFoldDB" id="A0AAU7CWP4"/>
<evidence type="ECO:0000256" key="9">
    <source>
        <dbReference type="HAMAP-Rule" id="MF_00303"/>
    </source>
</evidence>
<dbReference type="SUPFAM" id="SSF54534">
    <property type="entry name" value="FKBP-like"/>
    <property type="match status" value="1"/>
</dbReference>
<dbReference type="PIRSF" id="PIRSF003095">
    <property type="entry name" value="Trigger_factor"/>
    <property type="match status" value="1"/>
</dbReference>
<proteinExistence type="inferred from homology"/>
<comment type="similarity">
    <text evidence="2 9">Belongs to the FKBP-type PPIase family. Tig subfamily.</text>
</comment>
<dbReference type="InterPro" id="IPR008881">
    <property type="entry name" value="Trigger_fac_ribosome-bd_bac"/>
</dbReference>
<dbReference type="InterPro" id="IPR037041">
    <property type="entry name" value="Trigger_fac_C_sf"/>
</dbReference>
<dbReference type="InterPro" id="IPR005215">
    <property type="entry name" value="Trig_fac"/>
</dbReference>
<dbReference type="InterPro" id="IPR027304">
    <property type="entry name" value="Trigger_fact/SurA_dom_sf"/>
</dbReference>
<keyword evidence="5 9" id="KW-0697">Rotamase</keyword>
<keyword evidence="9" id="KW-0132">Cell division</keyword>
<dbReference type="Gene3D" id="3.30.70.1050">
    <property type="entry name" value="Trigger factor ribosome-binding domain"/>
    <property type="match status" value="1"/>
</dbReference>
<evidence type="ECO:0000256" key="2">
    <source>
        <dbReference type="ARBA" id="ARBA00005464"/>
    </source>
</evidence>
<evidence type="ECO:0000256" key="3">
    <source>
        <dbReference type="ARBA" id="ARBA00013194"/>
    </source>
</evidence>
<gene>
    <name evidence="9 14" type="primary">tig</name>
    <name evidence="14" type="ORF">P4G45_11395</name>
</gene>
<dbReference type="PANTHER" id="PTHR30560">
    <property type="entry name" value="TRIGGER FACTOR CHAPERONE AND PEPTIDYL-PROLYL CIS/TRANS ISOMERASE"/>
    <property type="match status" value="1"/>
</dbReference>
<dbReference type="GO" id="GO:0044183">
    <property type="term" value="F:protein folding chaperone"/>
    <property type="evidence" value="ECO:0007669"/>
    <property type="project" value="TreeGrafter"/>
</dbReference>
<feature type="compositionally biased region" description="Basic and acidic residues" evidence="10">
    <location>
        <begin position="22"/>
        <end position="38"/>
    </location>
</feature>
<name>A0AAU7CWP4_9BACT</name>
<comment type="function">
    <text evidence="9">Involved in protein export. Acts as a chaperone by maintaining the newly synthesized protein in an open conformation. Functions as a peptidyl-prolyl cis-trans isomerase.</text>
</comment>
<comment type="domain">
    <text evidence="9">Consists of 3 domains; the N-terminus binds the ribosome, the middle domain has PPIase activity, while the C-terminus has intrinsic chaperone activity on its own.</text>
</comment>
<keyword evidence="9" id="KW-0963">Cytoplasm</keyword>
<dbReference type="GO" id="GO:0015031">
    <property type="term" value="P:protein transport"/>
    <property type="evidence" value="ECO:0007669"/>
    <property type="project" value="UniProtKB-UniRule"/>
</dbReference>
<dbReference type="SUPFAM" id="SSF109998">
    <property type="entry name" value="Triger factor/SurA peptide-binding domain-like"/>
    <property type="match status" value="1"/>
</dbReference>
<dbReference type="InterPro" id="IPR036611">
    <property type="entry name" value="Trigger_fac_ribosome-bd_sf"/>
</dbReference>
<evidence type="ECO:0000256" key="8">
    <source>
        <dbReference type="ARBA" id="ARBA00029986"/>
    </source>
</evidence>
<dbReference type="NCBIfam" id="TIGR00115">
    <property type="entry name" value="tig"/>
    <property type="match status" value="1"/>
</dbReference>
<dbReference type="PANTHER" id="PTHR30560:SF3">
    <property type="entry name" value="TRIGGER FACTOR-LIKE PROTEIN TIG, CHLOROPLASTIC"/>
    <property type="match status" value="1"/>
</dbReference>
<dbReference type="Pfam" id="PF05698">
    <property type="entry name" value="Trigger_C"/>
    <property type="match status" value="1"/>
</dbReference>
<sequence length="474" mass="53515">MDLTPTEMTETNETAEQQPETAHTHNHDHEHDHEHEHQPAPSLNPELTREIEVEVGADEVSKAFKTVVKRYQKLARIPGFRAGKVPEALIRSKFAKEVRQEVLESLVAAPFRKAIDDQKLRPISEPQLLDMQLFDGQPLKFKAAFEVAPEFDIAGYESVHVAKPEVALTTEEFDAELARVLDGHATVEPVDEDRALVDGDWAEIQFRGEVKDLAQTVTEEGVTNASQSEPITGDDVLIEIGGKNTLAAFNEALRGTKAGQELKFEVDYPSDFGEARLAGQTVSYDVTVKSIKRKTYPEKDAEFAKQLGNYESWDEFENKLREHTADRKKDALENGAKDKMLEELIGRYHFPVPESFVQQQIDARLDRGLRALAQQGMKAEDMRKLDFGRLRAAQRDQAVNEVKVSMILDKIAEAEGVVVSDEDLDRELLMISIQSREPLETLRERLAKDGGLDRIREQMRREKTGSVLYEKLSS</sequence>
<dbReference type="GO" id="GO:0043335">
    <property type="term" value="P:protein unfolding"/>
    <property type="evidence" value="ECO:0007669"/>
    <property type="project" value="TreeGrafter"/>
</dbReference>
<dbReference type="GO" id="GO:0003755">
    <property type="term" value="F:peptidyl-prolyl cis-trans isomerase activity"/>
    <property type="evidence" value="ECO:0007669"/>
    <property type="project" value="UniProtKB-UniRule"/>
</dbReference>
<evidence type="ECO:0000256" key="6">
    <source>
        <dbReference type="ARBA" id="ARBA00023186"/>
    </source>
</evidence>
<feature type="compositionally biased region" description="Polar residues" evidence="10">
    <location>
        <begin position="1"/>
        <end position="19"/>
    </location>
</feature>
<dbReference type="KEGG" id="epl:P4G45_11395"/>
<evidence type="ECO:0000256" key="7">
    <source>
        <dbReference type="ARBA" id="ARBA00023235"/>
    </source>
</evidence>
<dbReference type="RefSeq" id="WP_348266601.1">
    <property type="nucleotide sequence ID" value="NZ_CP121194.1"/>
</dbReference>
<dbReference type="InterPro" id="IPR046357">
    <property type="entry name" value="PPIase_dom_sf"/>
</dbReference>
<comment type="subcellular location">
    <subcellularLocation>
        <location evidence="9">Cytoplasm</location>
    </subcellularLocation>
    <text evidence="9">About half TF is bound to the ribosome near the polypeptide exit tunnel while the other half is free in the cytoplasm.</text>
</comment>
<evidence type="ECO:0000256" key="4">
    <source>
        <dbReference type="ARBA" id="ARBA00016902"/>
    </source>
</evidence>
<evidence type="ECO:0000256" key="1">
    <source>
        <dbReference type="ARBA" id="ARBA00000971"/>
    </source>
</evidence>
<dbReference type="InterPro" id="IPR008880">
    <property type="entry name" value="Trigger_fac_C"/>
</dbReference>
<evidence type="ECO:0000313" key="14">
    <source>
        <dbReference type="EMBL" id="XBH09091.1"/>
    </source>
</evidence>
<dbReference type="GO" id="GO:0043022">
    <property type="term" value="F:ribosome binding"/>
    <property type="evidence" value="ECO:0007669"/>
    <property type="project" value="TreeGrafter"/>
</dbReference>
<evidence type="ECO:0000259" key="13">
    <source>
        <dbReference type="Pfam" id="PF05698"/>
    </source>
</evidence>
<reference evidence="14" key="1">
    <citation type="submission" date="2023-03" db="EMBL/GenBank/DDBJ databases">
        <title>Edaphobacter sp.</title>
        <authorList>
            <person name="Huber K.J."/>
            <person name="Papendorf J."/>
            <person name="Pilke C."/>
            <person name="Bunk B."/>
            <person name="Sproeer C."/>
            <person name="Pester M."/>
        </authorList>
    </citation>
    <scope>NUCLEOTIDE SEQUENCE</scope>
    <source>
        <strain evidence="14">DSM 109919</strain>
    </source>
</reference>
<dbReference type="InterPro" id="IPR001179">
    <property type="entry name" value="PPIase_FKBP_dom"/>
</dbReference>
<evidence type="ECO:0000256" key="5">
    <source>
        <dbReference type="ARBA" id="ARBA00023110"/>
    </source>
</evidence>
<keyword evidence="6 9" id="KW-0143">Chaperone</keyword>
<dbReference type="Gene3D" id="1.10.3120.10">
    <property type="entry name" value="Trigger factor, C-terminal domain"/>
    <property type="match status" value="1"/>
</dbReference>
<feature type="domain" description="PPIase FKBP-type" evidence="11">
    <location>
        <begin position="195"/>
        <end position="288"/>
    </location>
</feature>
<protein>
    <recommendedName>
        <fullName evidence="4 9">Trigger factor</fullName>
        <shortName evidence="9">TF</shortName>
        <ecNumber evidence="3 9">5.2.1.8</ecNumber>
    </recommendedName>
    <alternativeName>
        <fullName evidence="8 9">PPIase</fullName>
    </alternativeName>
</protein>
<evidence type="ECO:0000259" key="11">
    <source>
        <dbReference type="Pfam" id="PF00254"/>
    </source>
</evidence>
<dbReference type="Gene3D" id="3.10.50.40">
    <property type="match status" value="1"/>
</dbReference>
<accession>A0AAU7CWP4</accession>
<feature type="domain" description="Trigger factor C-terminal" evidence="13">
    <location>
        <begin position="314"/>
        <end position="465"/>
    </location>
</feature>